<evidence type="ECO:0000313" key="4">
    <source>
        <dbReference type="Proteomes" id="UP000604001"/>
    </source>
</evidence>
<dbReference type="PANTHER" id="PTHR30204">
    <property type="entry name" value="REDOX-CYCLING DRUG-SENSING TRANSCRIPTIONAL ACTIVATOR SOXR"/>
    <property type="match status" value="1"/>
</dbReference>
<dbReference type="InterPro" id="IPR000551">
    <property type="entry name" value="MerR-type_HTH_dom"/>
</dbReference>
<protein>
    <submittedName>
        <fullName evidence="3">MerR family transcriptional regulator</fullName>
    </submittedName>
</protein>
<dbReference type="InterPro" id="IPR009061">
    <property type="entry name" value="DNA-bd_dom_put_sf"/>
</dbReference>
<keyword evidence="1" id="KW-0238">DNA-binding</keyword>
<dbReference type="SUPFAM" id="SSF46955">
    <property type="entry name" value="Putative DNA-binding domain"/>
    <property type="match status" value="1"/>
</dbReference>
<reference evidence="3 4" key="1">
    <citation type="submission" date="2020-08" db="EMBL/GenBank/DDBJ databases">
        <title>novel species in genus Nocardioides.</title>
        <authorList>
            <person name="Zhang G."/>
        </authorList>
    </citation>
    <scope>NUCLEOTIDE SEQUENCE [LARGE SCALE GENOMIC DNA]</scope>
    <source>
        <strain evidence="3 4">SC8A-24</strain>
    </source>
</reference>
<gene>
    <name evidence="3" type="ORF">H7344_01905</name>
</gene>
<dbReference type="PROSITE" id="PS50937">
    <property type="entry name" value="HTH_MERR_2"/>
    <property type="match status" value="1"/>
</dbReference>
<accession>A0ABR6U3P4</accession>
<dbReference type="InterPro" id="IPR047057">
    <property type="entry name" value="MerR_fam"/>
</dbReference>
<dbReference type="PRINTS" id="PR00040">
    <property type="entry name" value="HTHMERR"/>
</dbReference>
<comment type="caution">
    <text evidence="3">The sequence shown here is derived from an EMBL/GenBank/DDBJ whole genome shotgun (WGS) entry which is preliminary data.</text>
</comment>
<keyword evidence="4" id="KW-1185">Reference proteome</keyword>
<dbReference type="Proteomes" id="UP000604001">
    <property type="component" value="Unassembled WGS sequence"/>
</dbReference>
<evidence type="ECO:0000256" key="1">
    <source>
        <dbReference type="ARBA" id="ARBA00023125"/>
    </source>
</evidence>
<dbReference type="PANTHER" id="PTHR30204:SF93">
    <property type="entry name" value="HTH MERR-TYPE DOMAIN-CONTAINING PROTEIN"/>
    <property type="match status" value="1"/>
</dbReference>
<feature type="domain" description="HTH merR-type" evidence="2">
    <location>
        <begin position="36"/>
        <end position="105"/>
    </location>
</feature>
<evidence type="ECO:0000313" key="3">
    <source>
        <dbReference type="EMBL" id="MBC2959047.1"/>
    </source>
</evidence>
<evidence type="ECO:0000259" key="2">
    <source>
        <dbReference type="PROSITE" id="PS50937"/>
    </source>
</evidence>
<dbReference type="CDD" id="cd00592">
    <property type="entry name" value="HTH_MerR-like"/>
    <property type="match status" value="1"/>
</dbReference>
<name>A0ABR6U3P4_9ACTN</name>
<dbReference type="SMART" id="SM00422">
    <property type="entry name" value="HTH_MERR"/>
    <property type="match status" value="1"/>
</dbReference>
<dbReference type="Gene3D" id="1.10.1660.10">
    <property type="match status" value="1"/>
</dbReference>
<sequence>MARTRTDNLLFRNGRVCIETTQRRGDVAGDTRSAPALHIGEVASRTELSLRSLRHWEEVGLLHPSGRTDGGFRLYTEEDVEKILVIRRMKPLGFTLEEMRSVMTDIEVLRDPGAGPAEREQARGRLEVVRADGAGRRERLARQLAMADEFIELLTAESAPPAER</sequence>
<organism evidence="3 4">
    <name type="scientific">Nocardioides deserti</name>
    <dbReference type="NCBI Taxonomy" id="1588644"/>
    <lineage>
        <taxon>Bacteria</taxon>
        <taxon>Bacillati</taxon>
        <taxon>Actinomycetota</taxon>
        <taxon>Actinomycetes</taxon>
        <taxon>Propionibacteriales</taxon>
        <taxon>Nocardioidaceae</taxon>
        <taxon>Nocardioides</taxon>
    </lineage>
</organism>
<dbReference type="EMBL" id="JACMYC010000001">
    <property type="protein sequence ID" value="MBC2959047.1"/>
    <property type="molecule type" value="Genomic_DNA"/>
</dbReference>
<dbReference type="PROSITE" id="PS00552">
    <property type="entry name" value="HTH_MERR_1"/>
    <property type="match status" value="1"/>
</dbReference>
<proteinExistence type="predicted"/>
<dbReference type="Pfam" id="PF13411">
    <property type="entry name" value="MerR_1"/>
    <property type="match status" value="1"/>
</dbReference>